<protein>
    <recommendedName>
        <fullName evidence="12">Mitochondrial import inner membrane translocase subunit</fullName>
    </recommendedName>
</protein>
<evidence type="ECO:0000256" key="8">
    <source>
        <dbReference type="ARBA" id="ARBA00023010"/>
    </source>
</evidence>
<keyword evidence="5 12" id="KW-0999">Mitochondrion inner membrane</keyword>
<organism evidence="14 15">
    <name type="scientific">Ceratocystis fimbriata f. sp. platani</name>
    <dbReference type="NCBI Taxonomy" id="88771"/>
    <lineage>
        <taxon>Eukaryota</taxon>
        <taxon>Fungi</taxon>
        <taxon>Dikarya</taxon>
        <taxon>Ascomycota</taxon>
        <taxon>Pezizomycotina</taxon>
        <taxon>Sordariomycetes</taxon>
        <taxon>Hypocreomycetidae</taxon>
        <taxon>Microascales</taxon>
        <taxon>Ceratocystidaceae</taxon>
        <taxon>Ceratocystis</taxon>
    </lineage>
</organism>
<evidence type="ECO:0000256" key="12">
    <source>
        <dbReference type="RuleBase" id="RU367043"/>
    </source>
</evidence>
<reference evidence="14 15" key="1">
    <citation type="submission" date="2015-04" db="EMBL/GenBank/DDBJ databases">
        <title>Genome sequence of Ceratocystis platani, a major pathogen of plane trees.</title>
        <authorList>
            <person name="Belbahri L."/>
        </authorList>
    </citation>
    <scope>NUCLEOTIDE SEQUENCE [LARGE SCALE GENOMIC DNA]</scope>
    <source>
        <strain evidence="14 15">CFO</strain>
    </source>
</reference>
<accession>A0A0F8CUB6</accession>
<evidence type="ECO:0000259" key="13">
    <source>
        <dbReference type="Pfam" id="PF02953"/>
    </source>
</evidence>
<feature type="domain" description="Tim10-like" evidence="13">
    <location>
        <begin position="43"/>
        <end position="93"/>
    </location>
</feature>
<comment type="domain">
    <text evidence="12">The twin CX3C motif contains 4 conserved Cys residues that form 2 disulfide bonds in the mitochondrial intermembrane space.</text>
</comment>
<evidence type="ECO:0000256" key="4">
    <source>
        <dbReference type="ARBA" id="ARBA00022723"/>
    </source>
</evidence>
<comment type="function">
    <text evidence="12">Mitochondrial intermembrane chaperone that participates in the import and insertion of some multi-pass transmembrane proteins into the mitochondrial inner membrane. Also required for the transfer of beta-barrel precursors from the TOM complex to the sorting and assembly machinery (SAM complex) of the outer membrane. Acts as a chaperone-like protein that protects the hydrophobic precursors from aggregation and guide them through the mitochondrial intermembrane space.</text>
</comment>
<evidence type="ECO:0000256" key="6">
    <source>
        <dbReference type="ARBA" id="ARBA00022833"/>
    </source>
</evidence>
<keyword evidence="7 12" id="KW-0653">Protein transport</keyword>
<dbReference type="Gene3D" id="1.10.287.810">
    <property type="entry name" value="Mitochondrial import inner membrane translocase subunit tim13 like domains"/>
    <property type="match status" value="1"/>
</dbReference>
<dbReference type="EMBL" id="LBBL01000169">
    <property type="protein sequence ID" value="KKF94307.1"/>
    <property type="molecule type" value="Genomic_DNA"/>
</dbReference>
<comment type="subunit">
    <text evidence="12">Heterohexamer.</text>
</comment>
<keyword evidence="10 12" id="KW-1015">Disulfide bond</keyword>
<proteinExistence type="inferred from homology"/>
<evidence type="ECO:0000256" key="9">
    <source>
        <dbReference type="ARBA" id="ARBA00023128"/>
    </source>
</evidence>
<comment type="similarity">
    <text evidence="2 12">Belongs to the small Tim family.</text>
</comment>
<evidence type="ECO:0000256" key="3">
    <source>
        <dbReference type="ARBA" id="ARBA00022448"/>
    </source>
</evidence>
<gene>
    <name evidence="14" type="primary">tim-9</name>
    <name evidence="14" type="ORF">CFO_g3349</name>
</gene>
<comment type="subcellular location">
    <subcellularLocation>
        <location evidence="1 12">Mitochondrion inner membrane</location>
        <topology evidence="1 12">Peripheral membrane protein</topology>
        <orientation evidence="1 12">Intermembrane side</orientation>
    </subcellularLocation>
</comment>
<dbReference type="AlphaFoldDB" id="A0A0F8CUB6"/>
<evidence type="ECO:0000256" key="11">
    <source>
        <dbReference type="ARBA" id="ARBA00023186"/>
    </source>
</evidence>
<keyword evidence="15" id="KW-1185">Reference proteome</keyword>
<evidence type="ECO:0000256" key="7">
    <source>
        <dbReference type="ARBA" id="ARBA00022927"/>
    </source>
</evidence>
<dbReference type="Proteomes" id="UP000034841">
    <property type="component" value="Unassembled WGS sequence"/>
</dbReference>
<dbReference type="SUPFAM" id="SSF144122">
    <property type="entry name" value="Tim10-like"/>
    <property type="match status" value="1"/>
</dbReference>
<dbReference type="GO" id="GO:0005743">
    <property type="term" value="C:mitochondrial inner membrane"/>
    <property type="evidence" value="ECO:0007669"/>
    <property type="project" value="UniProtKB-SubCell"/>
</dbReference>
<sequence length="105" mass="12005">MSFPGLSATEQRQLEERLNGFQMKQMMGTDIPANPRPALPPNQFFTTMVENCFTACVNDFNSKALSSRENGCITRCVMKTYTAQNRISDRFQEINQTQLSNMQQQ</sequence>
<dbReference type="InterPro" id="IPR050673">
    <property type="entry name" value="Mito_inner_translocase_sub"/>
</dbReference>
<evidence type="ECO:0000313" key="14">
    <source>
        <dbReference type="EMBL" id="KKF94307.1"/>
    </source>
</evidence>
<dbReference type="GO" id="GO:0015031">
    <property type="term" value="P:protein transport"/>
    <property type="evidence" value="ECO:0007669"/>
    <property type="project" value="UniProtKB-KW"/>
</dbReference>
<keyword evidence="9 12" id="KW-0496">Mitochondrion</keyword>
<evidence type="ECO:0000256" key="1">
    <source>
        <dbReference type="ARBA" id="ARBA00004137"/>
    </source>
</evidence>
<keyword evidence="4" id="KW-0479">Metal-binding</keyword>
<evidence type="ECO:0000256" key="2">
    <source>
        <dbReference type="ARBA" id="ARBA00006720"/>
    </source>
</evidence>
<evidence type="ECO:0000256" key="5">
    <source>
        <dbReference type="ARBA" id="ARBA00022792"/>
    </source>
</evidence>
<keyword evidence="8 12" id="KW-0811">Translocation</keyword>
<keyword evidence="6" id="KW-0862">Zinc</keyword>
<evidence type="ECO:0000256" key="10">
    <source>
        <dbReference type="ARBA" id="ARBA00023157"/>
    </source>
</evidence>
<dbReference type="OrthoDB" id="1551503at2759"/>
<dbReference type="InterPro" id="IPR035427">
    <property type="entry name" value="Tim10-like_dom_sf"/>
</dbReference>
<dbReference type="InterPro" id="IPR004217">
    <property type="entry name" value="Tim10-like"/>
</dbReference>
<comment type="caution">
    <text evidence="14">The sequence shown here is derived from an EMBL/GenBank/DDBJ whole genome shotgun (WGS) entry which is preliminary data.</text>
</comment>
<name>A0A0F8CUB6_CERFI</name>
<keyword evidence="5 12" id="KW-0472">Membrane</keyword>
<keyword evidence="11 12" id="KW-0143">Chaperone</keyword>
<dbReference type="GO" id="GO:0046872">
    <property type="term" value="F:metal ion binding"/>
    <property type="evidence" value="ECO:0007669"/>
    <property type="project" value="UniProtKB-KW"/>
</dbReference>
<evidence type="ECO:0000313" key="15">
    <source>
        <dbReference type="Proteomes" id="UP000034841"/>
    </source>
</evidence>
<dbReference type="PANTHER" id="PTHR13172">
    <property type="entry name" value="MITOCHONDRIAL IMPORT INNER MEMBRANE TRANSLOCASE SUBUNIT TIM9B"/>
    <property type="match status" value="1"/>
</dbReference>
<keyword evidence="3 12" id="KW-0813">Transport</keyword>
<dbReference type="Pfam" id="PF02953">
    <property type="entry name" value="zf-Tim10_DDP"/>
    <property type="match status" value="1"/>
</dbReference>